<reference evidence="1" key="1">
    <citation type="journal article" date="2020" name="Nature">
        <title>Giant virus diversity and host interactions through global metagenomics.</title>
        <authorList>
            <person name="Schulz F."/>
            <person name="Roux S."/>
            <person name="Paez-Espino D."/>
            <person name="Jungbluth S."/>
            <person name="Walsh D.A."/>
            <person name="Denef V.J."/>
            <person name="McMahon K.D."/>
            <person name="Konstantinidis K.T."/>
            <person name="Eloe-Fadrosh E.A."/>
            <person name="Kyrpides N.C."/>
            <person name="Woyke T."/>
        </authorList>
    </citation>
    <scope>NUCLEOTIDE SEQUENCE</scope>
    <source>
        <strain evidence="1">GVMAG-M-3300025890-48</strain>
    </source>
</reference>
<proteinExistence type="predicted"/>
<sequence length="112" mass="13575">MELARRDITIKKMVRELDNRRNMLLSHYRELLDVQDENEFLLEVTNDYAKYYQTIKTEREMQKEALNMLSDYIGEMTMNNEVTESMLRESKRQQTDIMGELMKIKNELNEMI</sequence>
<organism evidence="1">
    <name type="scientific">viral metagenome</name>
    <dbReference type="NCBI Taxonomy" id="1070528"/>
    <lineage>
        <taxon>unclassified sequences</taxon>
        <taxon>metagenomes</taxon>
        <taxon>organismal metagenomes</taxon>
    </lineage>
</organism>
<name>A0A6C0JDU2_9ZZZZ</name>
<dbReference type="AlphaFoldDB" id="A0A6C0JDU2"/>
<accession>A0A6C0JDU2</accession>
<protein>
    <submittedName>
        <fullName evidence="1">Uncharacterized protein</fullName>
    </submittedName>
</protein>
<dbReference type="EMBL" id="MN740367">
    <property type="protein sequence ID" value="QHU02906.1"/>
    <property type="molecule type" value="Genomic_DNA"/>
</dbReference>
<evidence type="ECO:0000313" key="1">
    <source>
        <dbReference type="EMBL" id="QHU02906.1"/>
    </source>
</evidence>